<keyword evidence="3" id="KW-1185">Reference proteome</keyword>
<feature type="region of interest" description="Disordered" evidence="1">
    <location>
        <begin position="74"/>
        <end position="125"/>
    </location>
</feature>
<dbReference type="InterPro" id="IPR011990">
    <property type="entry name" value="TPR-like_helical_dom_sf"/>
</dbReference>
<dbReference type="Proteomes" id="UP001375240">
    <property type="component" value="Unassembled WGS sequence"/>
</dbReference>
<proteinExistence type="predicted"/>
<evidence type="ECO:0000313" key="3">
    <source>
        <dbReference type="Proteomes" id="UP001375240"/>
    </source>
</evidence>
<dbReference type="PANTHER" id="PTHR47939">
    <property type="entry name" value="MEMBRANE-ASSOCIATED SALT-INDUCIBLE PROTEIN-LIKE"/>
    <property type="match status" value="1"/>
</dbReference>
<evidence type="ECO:0000256" key="1">
    <source>
        <dbReference type="SAM" id="MobiDB-lite"/>
    </source>
</evidence>
<evidence type="ECO:0000313" key="2">
    <source>
        <dbReference type="EMBL" id="KAK6354870.1"/>
    </source>
</evidence>
<dbReference type="AlphaFoldDB" id="A0AAV9V5P1"/>
<organism evidence="2 3">
    <name type="scientific">Orbilia brochopaga</name>
    <dbReference type="NCBI Taxonomy" id="3140254"/>
    <lineage>
        <taxon>Eukaryota</taxon>
        <taxon>Fungi</taxon>
        <taxon>Dikarya</taxon>
        <taxon>Ascomycota</taxon>
        <taxon>Pezizomycotina</taxon>
        <taxon>Orbiliomycetes</taxon>
        <taxon>Orbiliales</taxon>
        <taxon>Orbiliaceae</taxon>
        <taxon>Orbilia</taxon>
    </lineage>
</organism>
<comment type="caution">
    <text evidence="2">The sequence shown here is derived from an EMBL/GenBank/DDBJ whole genome shotgun (WGS) entry which is preliminary data.</text>
</comment>
<accession>A0AAV9V5P1</accession>
<reference evidence="2 3" key="1">
    <citation type="submission" date="2019-10" db="EMBL/GenBank/DDBJ databases">
        <authorList>
            <person name="Palmer J.M."/>
        </authorList>
    </citation>
    <scope>NUCLEOTIDE SEQUENCE [LARGE SCALE GENOMIC DNA]</scope>
    <source>
        <strain evidence="2 3">TWF696</strain>
    </source>
</reference>
<gene>
    <name evidence="2" type="ORF">TWF696_004001</name>
</gene>
<protein>
    <submittedName>
        <fullName evidence="2">Uncharacterized protein</fullName>
    </submittedName>
</protein>
<dbReference type="Gene3D" id="1.25.40.10">
    <property type="entry name" value="Tetratricopeptide repeat domain"/>
    <property type="match status" value="2"/>
</dbReference>
<dbReference type="PANTHER" id="PTHR47939:SF5">
    <property type="entry name" value="PENTACOTRIPEPTIDE-REPEAT REGION OF PRORP DOMAIN-CONTAINING PROTEIN"/>
    <property type="match status" value="1"/>
</dbReference>
<dbReference type="InterPro" id="IPR050667">
    <property type="entry name" value="PPR-containing_protein"/>
</dbReference>
<dbReference type="EMBL" id="JAVHNQ010000002">
    <property type="protein sequence ID" value="KAK6354870.1"/>
    <property type="molecule type" value="Genomic_DNA"/>
</dbReference>
<feature type="compositionally biased region" description="Acidic residues" evidence="1">
    <location>
        <begin position="89"/>
        <end position="109"/>
    </location>
</feature>
<sequence>MLVRSAYGSGRCIALNAASYGRIAARALRFGQHRAASTSIAFSPGTVQYSTRGPARPVIPYAFQSFIDRKQHLSTSPTRLKKEAPTRQEEEEEEDEQFDEEDEEDDDDYVDPRSSNPFENSKEDLDDTMVEYWRRMGGNPRELRNIFDQFDEELEKKDEPEPEATKDGYGVYEDVDEEMDEWEQDPDQEPAYKTVYLPNKQLDDMMKSGFLKDVSELDPLAEKEIPKEVEALSLRDQLFLKKFFMRAQFARAHPSPATHKNVWRLFRVVYKRTHLAELFNEHAWNILWSLDKDMIPKPQKMWLGDLMIHVNAPMKEEQWISYIEALFWHGRRDRAFQCWQLGLQDNPSLLWWSVGARLHATENQPEAAKDIINHVINTKGTAIPKLFIPAIVCYHTLSEASRIQNLQQREKRYNDEAVKLYNQMRESCPVIEQKEYSRVALSFLDAGYFKHAMMVYEHMLAAYPKLIDESSNFAYWEWKFKEAAIKAQNNAQDEEELQDLTVKALRLLPQKQKTRILLGNFMRNLIRRNRIEDALRVAKVMQDLGMQMDTTTYNLLLILFDEHGKIGKFEVLAARMIRRLVEPMFQQNATYQQVLNAPEFKPKEPEELVIPERHSFNRNLPAVQSAVRLPEHVETILARFEGGGDVQLPVVNEMRPEPLSQMSESLFQGLIKYDDLIPPADSSTFGLLLRRSTKSSNILKATSVLQLLAESKINPSSVLINPLLAMLARKKKYVELFEARAVLTDPNGFNIKLNERAWALLWLSLYKALRSGKLPEGIPNPRTLFKEMVERNDMVPDSSVYNYVLRCFWRNDDIVGAYTAMHGMALVWELSPHKTSVEIMIVGLARLLSRGGSRFQRRHTYWYLKHLARKLFGDLISQRKPRTRQRTMVEIGRLTRKKYRIKKALKHDRGDAETHLKELRRISERLDKLNFYLKMNEKALQEYWIEPPVGLKLPRTGEARAALSAALPIDLDRGGTDQEMPSETMDQVSHYMRNIVFRGPWPQEWLEEVIVARSDMGLIDEEAIERRKMDLFDD</sequence>
<name>A0AAV9V5P1_9PEZI</name>